<name>K4KEE2_SIMAS</name>
<evidence type="ECO:0000313" key="8">
    <source>
        <dbReference type="Proteomes" id="UP000000466"/>
    </source>
</evidence>
<organism evidence="7 8">
    <name type="scientific">Simiduia agarivorans (strain DSM 21679 / JCM 13881 / BCRC 17597 / SA1)</name>
    <dbReference type="NCBI Taxonomy" id="1117647"/>
    <lineage>
        <taxon>Bacteria</taxon>
        <taxon>Pseudomonadati</taxon>
        <taxon>Pseudomonadota</taxon>
        <taxon>Gammaproteobacteria</taxon>
        <taxon>Cellvibrionales</taxon>
        <taxon>Cellvibrionaceae</taxon>
        <taxon>Simiduia</taxon>
    </lineage>
</organism>
<comment type="similarity">
    <text evidence="2">Belongs to the ACC deaminase/D-cysteine desulfhydrase family.</text>
</comment>
<feature type="modified residue" description="N6-(pyridoxal phosphate)lysine" evidence="5">
    <location>
        <position position="41"/>
    </location>
</feature>
<dbReference type="KEGG" id="saga:M5M_00930"/>
<dbReference type="PANTHER" id="PTHR43780">
    <property type="entry name" value="1-AMINOCYCLOPROPANE-1-CARBOXYLATE DEAMINASE-RELATED"/>
    <property type="match status" value="1"/>
</dbReference>
<evidence type="ECO:0000313" key="7">
    <source>
        <dbReference type="EMBL" id="AFU97419.1"/>
    </source>
</evidence>
<dbReference type="SUPFAM" id="SSF53686">
    <property type="entry name" value="Tryptophan synthase beta subunit-like PLP-dependent enzymes"/>
    <property type="match status" value="1"/>
</dbReference>
<dbReference type="InterPro" id="IPR027278">
    <property type="entry name" value="ACCD_DCysDesulf"/>
</dbReference>
<evidence type="ECO:0000256" key="3">
    <source>
        <dbReference type="ARBA" id="ARBA00022898"/>
    </source>
</evidence>
<dbReference type="PANTHER" id="PTHR43780:SF2">
    <property type="entry name" value="1-AMINOCYCLOPROPANE-1-CARBOXYLATE DEAMINASE-RELATED"/>
    <property type="match status" value="1"/>
</dbReference>
<dbReference type="eggNOG" id="COG2515">
    <property type="taxonomic scope" value="Bacteria"/>
</dbReference>
<dbReference type="HOGENOM" id="CLU_048897_0_0_6"/>
<dbReference type="STRING" id="1117647.M5M_00930"/>
<reference evidence="7 8" key="1">
    <citation type="journal article" date="2013" name="Genome Announc.">
        <title>Complete genome sequence of Simiduia agarivorans SA1(T), a marine bacterium able to degrade a variety of polysaccharides.</title>
        <authorList>
            <person name="Lin S.Y."/>
            <person name="Shieh W.Y."/>
            <person name="Chen J.S."/>
            <person name="Tang S.L."/>
        </authorList>
    </citation>
    <scope>NUCLEOTIDE SEQUENCE [LARGE SCALE GENOMIC DNA]</scope>
    <source>
        <strain evidence="8">DSM 21679 / JCM 13881 / BCRC 17597 / SA1</strain>
    </source>
</reference>
<proteinExistence type="inferred from homology"/>
<dbReference type="InterPro" id="IPR036052">
    <property type="entry name" value="TrpB-like_PALP_sf"/>
</dbReference>
<evidence type="ECO:0000256" key="4">
    <source>
        <dbReference type="PIRSR" id="PIRSR006278-1"/>
    </source>
</evidence>
<evidence type="ECO:0000256" key="2">
    <source>
        <dbReference type="ARBA" id="ARBA00008639"/>
    </source>
</evidence>
<feature type="active site" description="Nucleophile" evidence="4">
    <location>
        <position position="66"/>
    </location>
</feature>
<dbReference type="InterPro" id="IPR001926">
    <property type="entry name" value="TrpB-like_PALP"/>
</dbReference>
<evidence type="ECO:0000256" key="1">
    <source>
        <dbReference type="ARBA" id="ARBA00001933"/>
    </source>
</evidence>
<evidence type="ECO:0000256" key="5">
    <source>
        <dbReference type="PIRSR" id="PIRSR006278-2"/>
    </source>
</evidence>
<dbReference type="GO" id="GO:0019148">
    <property type="term" value="F:D-cysteine desulfhydrase activity"/>
    <property type="evidence" value="ECO:0007669"/>
    <property type="project" value="TreeGrafter"/>
</dbReference>
<dbReference type="Gene3D" id="3.40.50.1100">
    <property type="match status" value="2"/>
</dbReference>
<feature type="domain" description="Tryptophan synthase beta chain-like PALP" evidence="6">
    <location>
        <begin position="18"/>
        <end position="305"/>
    </location>
</feature>
<sequence length="316" mass="33940">MSAVADGVPCELLNWSVARAAGVEIFVRRDDLLPAWGQGNKFYKLYYNLQALPSDAVCVSFGGPYSNHLHALALVAQKMCVHSVGIVRGYAGKSLTPTLADAQAAGMQLVFVSRRDYARYSAPQVDAGRHAWCQDKIGIRDRPLHIIPEGGANAEGLCGAQVLAERILAQPIVGPGRALHALWLAVGTGTTLAGLVNGIGGDARVQQVVGVPVIGPHPEQGYHPLSESIKDRCGINSRWRLETGFSLGGYAKTTPEYLAFLQDFYRETGVQLDHVYTGKLFWALRSGLISGSIERGTRLLAMHTGGLQGLRGLQGQ</sequence>
<accession>K4KEE2</accession>
<keyword evidence="8" id="KW-1185">Reference proteome</keyword>
<dbReference type="PIRSF" id="PIRSF006278">
    <property type="entry name" value="ACCD_DCysDesulf"/>
    <property type="match status" value="1"/>
</dbReference>
<dbReference type="EMBL" id="CP003746">
    <property type="protein sequence ID" value="AFU97419.1"/>
    <property type="molecule type" value="Genomic_DNA"/>
</dbReference>
<dbReference type="AlphaFoldDB" id="K4KEE2"/>
<evidence type="ECO:0000259" key="6">
    <source>
        <dbReference type="Pfam" id="PF00291"/>
    </source>
</evidence>
<dbReference type="Pfam" id="PF00291">
    <property type="entry name" value="PALP"/>
    <property type="match status" value="1"/>
</dbReference>
<comment type="cofactor">
    <cofactor evidence="1">
        <name>pyridoxal 5'-phosphate</name>
        <dbReference type="ChEBI" id="CHEBI:597326"/>
    </cofactor>
</comment>
<dbReference type="Proteomes" id="UP000000466">
    <property type="component" value="Chromosome"/>
</dbReference>
<protein>
    <submittedName>
        <fullName evidence="7">1-aminocyclopropane-1-carboxylate deaminase</fullName>
    </submittedName>
</protein>
<gene>
    <name evidence="7" type="ordered locus">M5M_00930</name>
</gene>
<keyword evidence="3 5" id="KW-0663">Pyridoxal phosphate</keyword>